<keyword evidence="4" id="KW-0238">DNA-binding</keyword>
<accession>A0A9Q1M7S9</accession>
<dbReference type="GO" id="GO:0040008">
    <property type="term" value="P:regulation of growth"/>
    <property type="evidence" value="ECO:0007669"/>
    <property type="project" value="UniProtKB-ARBA"/>
</dbReference>
<keyword evidence="11" id="KW-1185">Reference proteome</keyword>
<feature type="domain" description="HTH myb-type" evidence="9">
    <location>
        <begin position="97"/>
        <end position="151"/>
    </location>
</feature>
<proteinExistence type="predicted"/>
<dbReference type="SMART" id="SM00717">
    <property type="entry name" value="SANT"/>
    <property type="match status" value="2"/>
</dbReference>
<evidence type="ECO:0000256" key="3">
    <source>
        <dbReference type="ARBA" id="ARBA00023015"/>
    </source>
</evidence>
<dbReference type="Pfam" id="PF00249">
    <property type="entry name" value="Myb_DNA-binding"/>
    <property type="match status" value="2"/>
</dbReference>
<keyword evidence="3" id="KW-0805">Transcription regulation</keyword>
<dbReference type="PANTHER" id="PTHR47995:SF14">
    <property type="entry name" value="TRANSCRIPTION FACTOR GAMYB-LIKE"/>
    <property type="match status" value="1"/>
</dbReference>
<evidence type="ECO:0000256" key="6">
    <source>
        <dbReference type="ARBA" id="ARBA00023163"/>
    </source>
</evidence>
<reference evidence="11" key="1">
    <citation type="journal article" date="2023" name="Proc. Natl. Acad. Sci. U.S.A.">
        <title>Genomic and structural basis for evolution of tropane alkaloid biosynthesis.</title>
        <authorList>
            <person name="Wanga Y.-J."/>
            <person name="Taina T."/>
            <person name="Yua J.-Y."/>
            <person name="Lia J."/>
            <person name="Xua B."/>
            <person name="Chenc J."/>
            <person name="D'Auriad J.C."/>
            <person name="Huanga J.-P."/>
            <person name="Huanga S.-X."/>
        </authorList>
    </citation>
    <scope>NUCLEOTIDE SEQUENCE [LARGE SCALE GENOMIC DNA]</scope>
    <source>
        <strain evidence="11">cv. KIB-2019</strain>
    </source>
</reference>
<protein>
    <recommendedName>
        <fullName evidence="12">Transcription factor GAMYB</fullName>
    </recommendedName>
</protein>
<dbReference type="CDD" id="cd00167">
    <property type="entry name" value="SANT"/>
    <property type="match status" value="2"/>
</dbReference>
<evidence type="ECO:0000259" key="8">
    <source>
        <dbReference type="PROSITE" id="PS50090"/>
    </source>
</evidence>
<evidence type="ECO:0000256" key="5">
    <source>
        <dbReference type="ARBA" id="ARBA00023159"/>
    </source>
</evidence>
<evidence type="ECO:0000313" key="11">
    <source>
        <dbReference type="Proteomes" id="UP001152561"/>
    </source>
</evidence>
<keyword evidence="7" id="KW-0539">Nucleus</keyword>
<evidence type="ECO:0000256" key="4">
    <source>
        <dbReference type="ARBA" id="ARBA00023125"/>
    </source>
</evidence>
<organism evidence="10 11">
    <name type="scientific">Anisodus acutangulus</name>
    <dbReference type="NCBI Taxonomy" id="402998"/>
    <lineage>
        <taxon>Eukaryota</taxon>
        <taxon>Viridiplantae</taxon>
        <taxon>Streptophyta</taxon>
        <taxon>Embryophyta</taxon>
        <taxon>Tracheophyta</taxon>
        <taxon>Spermatophyta</taxon>
        <taxon>Magnoliopsida</taxon>
        <taxon>eudicotyledons</taxon>
        <taxon>Gunneridae</taxon>
        <taxon>Pentapetalae</taxon>
        <taxon>asterids</taxon>
        <taxon>lamiids</taxon>
        <taxon>Solanales</taxon>
        <taxon>Solanaceae</taxon>
        <taxon>Solanoideae</taxon>
        <taxon>Hyoscyameae</taxon>
        <taxon>Anisodus</taxon>
    </lineage>
</organism>
<evidence type="ECO:0000256" key="1">
    <source>
        <dbReference type="ARBA" id="ARBA00004123"/>
    </source>
</evidence>
<dbReference type="FunFam" id="1.10.10.60:FF:000119">
    <property type="entry name" value="Transcription factor GAMYB"/>
    <property type="match status" value="1"/>
</dbReference>
<gene>
    <name evidence="10" type="ORF">K7X08_028532</name>
</gene>
<dbReference type="PROSITE" id="PS51294">
    <property type="entry name" value="HTH_MYB"/>
    <property type="match status" value="2"/>
</dbReference>
<dbReference type="Gene3D" id="1.10.10.60">
    <property type="entry name" value="Homeodomain-like"/>
    <property type="match status" value="2"/>
</dbReference>
<evidence type="ECO:0008006" key="12">
    <source>
        <dbReference type="Google" id="ProtNLM"/>
    </source>
</evidence>
<dbReference type="GO" id="GO:0048235">
    <property type="term" value="P:pollen sperm cell differentiation"/>
    <property type="evidence" value="ECO:0007669"/>
    <property type="project" value="UniProtKB-ARBA"/>
</dbReference>
<dbReference type="Proteomes" id="UP001152561">
    <property type="component" value="Unassembled WGS sequence"/>
</dbReference>
<dbReference type="PANTHER" id="PTHR47995">
    <property type="entry name" value="TRANSCRIPTION FACTOR MYB33-RELATED"/>
    <property type="match status" value="1"/>
</dbReference>
<dbReference type="GO" id="GO:0000976">
    <property type="term" value="F:transcription cis-regulatory region binding"/>
    <property type="evidence" value="ECO:0007669"/>
    <property type="project" value="UniProtKB-ARBA"/>
</dbReference>
<evidence type="ECO:0000256" key="7">
    <source>
        <dbReference type="ARBA" id="ARBA00023242"/>
    </source>
</evidence>
<feature type="domain" description="HTH myb-type" evidence="9">
    <location>
        <begin position="44"/>
        <end position="96"/>
    </location>
</feature>
<dbReference type="SUPFAM" id="SSF46689">
    <property type="entry name" value="Homeodomain-like"/>
    <property type="match status" value="1"/>
</dbReference>
<feature type="domain" description="Myb-like" evidence="8">
    <location>
        <begin position="44"/>
        <end position="96"/>
    </location>
</feature>
<dbReference type="GO" id="GO:0010597">
    <property type="term" value="P:green leaf volatile biosynthetic process"/>
    <property type="evidence" value="ECO:0007669"/>
    <property type="project" value="UniProtKB-ARBA"/>
</dbReference>
<feature type="domain" description="Myb-like" evidence="8">
    <location>
        <begin position="97"/>
        <end position="147"/>
    </location>
</feature>
<keyword evidence="2" id="KW-0677">Repeat</keyword>
<dbReference type="InterPro" id="IPR001005">
    <property type="entry name" value="SANT/Myb"/>
</dbReference>
<comment type="subcellular location">
    <subcellularLocation>
        <location evidence="1">Nucleus</location>
    </subcellularLocation>
</comment>
<evidence type="ECO:0000313" key="10">
    <source>
        <dbReference type="EMBL" id="KAJ8552089.1"/>
    </source>
</evidence>
<dbReference type="InterPro" id="IPR009057">
    <property type="entry name" value="Homeodomain-like_sf"/>
</dbReference>
<comment type="caution">
    <text evidence="10">The sequence shown here is derived from an EMBL/GenBank/DDBJ whole genome shotgun (WGS) entry which is preliminary data.</text>
</comment>
<dbReference type="GO" id="GO:0045893">
    <property type="term" value="P:positive regulation of DNA-templated transcription"/>
    <property type="evidence" value="ECO:0007669"/>
    <property type="project" value="UniProtKB-ARBA"/>
</dbReference>
<keyword evidence="5" id="KW-0010">Activator</keyword>
<dbReference type="InterPro" id="IPR017930">
    <property type="entry name" value="Myb_dom"/>
</dbReference>
<sequence length="492" mass="54214">MAGTDHLWFAPRLCRQLLQLLSLRMTSKVGVDSRFVEEASGGGNIVLKKGPWTKAEDAILMDYVAKHGEGHWNAVYKQSGLARSGKSCRLRWANHLRPDLKKDPFTPEEENSIIEMHAKMGNKWSRMAAELPGRTDNEIKNYWNARLKKQRRAGFSMYPPEVCFPAFSENKENKELGTSSSTNSHPDLLPNNSFEIPSVESKNFEPRQQFYPPRLLNIAASSFLDIPSTSILDQGLNSSCNTRSMLSAMHPSKRVRGSESWFSDQNVDFSNQNDGSLRAQTLGCFSSYTHNLTSDHHPSSSGKIPGSHAAINGNSSSLELKWAKKLDLPSLQTQIASFPSLESFDTLIQSPPNEHTDSDSLSPRNSGLLDAIVYASQTKASKKYSHQETSSDVVNHSCPISPLGHSATSSVFSEYTPISGGSLDEHQSIATVLGGEVRQEKGYFAPTDRKDDISNHHLFSGTDWDCKKMVNFVATSSGCGRGCSTCDAVCTV</sequence>
<dbReference type="AlphaFoldDB" id="A0A9Q1M7S9"/>
<evidence type="ECO:0000259" key="9">
    <source>
        <dbReference type="PROSITE" id="PS51294"/>
    </source>
</evidence>
<keyword evidence="6" id="KW-0804">Transcription</keyword>
<dbReference type="EMBL" id="JAJAGQ010000010">
    <property type="protein sequence ID" value="KAJ8552089.1"/>
    <property type="molecule type" value="Genomic_DNA"/>
</dbReference>
<evidence type="ECO:0000256" key="2">
    <source>
        <dbReference type="ARBA" id="ARBA00022737"/>
    </source>
</evidence>
<dbReference type="GO" id="GO:0005634">
    <property type="term" value="C:nucleus"/>
    <property type="evidence" value="ECO:0007669"/>
    <property type="project" value="UniProtKB-SubCell"/>
</dbReference>
<name>A0A9Q1M7S9_9SOLA</name>
<dbReference type="FunFam" id="1.10.10.60:FF:000001">
    <property type="entry name" value="MYB-related transcription factor"/>
    <property type="match status" value="1"/>
</dbReference>
<dbReference type="OrthoDB" id="2143914at2759"/>
<dbReference type="PROSITE" id="PS50090">
    <property type="entry name" value="MYB_LIKE"/>
    <property type="match status" value="2"/>
</dbReference>